<comment type="caution">
    <text evidence="10">The sequence shown here is derived from an EMBL/GenBank/DDBJ whole genome shotgun (WGS) entry which is preliminary data.</text>
</comment>
<evidence type="ECO:0000313" key="10">
    <source>
        <dbReference type="EMBL" id="MBD1383898.1"/>
    </source>
</evidence>
<dbReference type="InterPro" id="IPR003594">
    <property type="entry name" value="HATPase_dom"/>
</dbReference>
<keyword evidence="5" id="KW-0547">Nucleotide-binding</keyword>
<evidence type="ECO:0000313" key="11">
    <source>
        <dbReference type="Proteomes" id="UP000618754"/>
    </source>
</evidence>
<dbReference type="Pfam" id="PF02518">
    <property type="entry name" value="HATPase_c"/>
    <property type="match status" value="1"/>
</dbReference>
<keyword evidence="6 10" id="KW-0418">Kinase</keyword>
<dbReference type="InterPro" id="IPR036890">
    <property type="entry name" value="HATPase_C_sf"/>
</dbReference>
<dbReference type="RefSeq" id="WP_191173811.1">
    <property type="nucleotide sequence ID" value="NZ_JACWMW010000001.1"/>
</dbReference>
<dbReference type="GO" id="GO:0016301">
    <property type="term" value="F:kinase activity"/>
    <property type="evidence" value="ECO:0007669"/>
    <property type="project" value="UniProtKB-KW"/>
</dbReference>
<feature type="domain" description="Histidine kinase" evidence="9">
    <location>
        <begin position="19"/>
        <end position="236"/>
    </location>
</feature>
<reference evidence="10 11" key="1">
    <citation type="submission" date="2020-09" db="EMBL/GenBank/DDBJ databases">
        <title>Novel species of Mucilaginibacter isolated from a glacier on the Tibetan Plateau.</title>
        <authorList>
            <person name="Liu Q."/>
            <person name="Xin Y.-H."/>
        </authorList>
    </citation>
    <scope>NUCLEOTIDE SEQUENCE [LARGE SCALE GENOMIC DNA]</scope>
    <source>
        <strain evidence="10 11">CGMCC 1.13878</strain>
    </source>
</reference>
<keyword evidence="8" id="KW-0902">Two-component regulatory system</keyword>
<keyword evidence="11" id="KW-1185">Reference proteome</keyword>
<dbReference type="Proteomes" id="UP000618754">
    <property type="component" value="Unassembled WGS sequence"/>
</dbReference>
<evidence type="ECO:0000256" key="6">
    <source>
        <dbReference type="ARBA" id="ARBA00022777"/>
    </source>
</evidence>
<proteinExistence type="predicted"/>
<organism evidence="10 11">
    <name type="scientific">Mucilaginibacter rigui</name>
    <dbReference type="NCBI Taxonomy" id="534635"/>
    <lineage>
        <taxon>Bacteria</taxon>
        <taxon>Pseudomonadati</taxon>
        <taxon>Bacteroidota</taxon>
        <taxon>Sphingobacteriia</taxon>
        <taxon>Sphingobacteriales</taxon>
        <taxon>Sphingobacteriaceae</taxon>
        <taxon>Mucilaginibacter</taxon>
    </lineage>
</organism>
<evidence type="ECO:0000256" key="3">
    <source>
        <dbReference type="ARBA" id="ARBA00022553"/>
    </source>
</evidence>
<sequence>MKSDNLETQDTFCQTLIAIMAHDLRQPFASIVMTADVIKHTQRPLTVDETHLLFEELSNTAAKSIKLLDGLLCWVKSRKENSAGKTQPLLLCDLIHEANGLYLYDQISKNITLYNVIPERQLIYAHKEMLQFINRNILSNATKYSQHGGIIGITCSADEDWVTVAFTDRGNGMTADQLESLFNLQENEPQVQGYLQSAGMAMSICKDMIAQMNGRIWAESSPGQGTTFYYSLPQKKETTL</sequence>
<gene>
    <name evidence="10" type="ORF">IDJ75_01290</name>
</gene>
<comment type="catalytic activity">
    <reaction evidence="1">
        <text>ATP + protein L-histidine = ADP + protein N-phospho-L-histidine.</text>
        <dbReference type="EC" id="2.7.13.3"/>
    </reaction>
</comment>
<dbReference type="SUPFAM" id="SSF55874">
    <property type="entry name" value="ATPase domain of HSP90 chaperone/DNA topoisomerase II/histidine kinase"/>
    <property type="match status" value="1"/>
</dbReference>
<evidence type="ECO:0000256" key="5">
    <source>
        <dbReference type="ARBA" id="ARBA00022741"/>
    </source>
</evidence>
<dbReference type="InterPro" id="IPR005467">
    <property type="entry name" value="His_kinase_dom"/>
</dbReference>
<dbReference type="InterPro" id="IPR004358">
    <property type="entry name" value="Sig_transdc_His_kin-like_C"/>
</dbReference>
<dbReference type="SMART" id="SM00387">
    <property type="entry name" value="HATPase_c"/>
    <property type="match status" value="1"/>
</dbReference>
<evidence type="ECO:0000256" key="2">
    <source>
        <dbReference type="ARBA" id="ARBA00012438"/>
    </source>
</evidence>
<evidence type="ECO:0000256" key="4">
    <source>
        <dbReference type="ARBA" id="ARBA00022679"/>
    </source>
</evidence>
<dbReference type="InterPro" id="IPR003661">
    <property type="entry name" value="HisK_dim/P_dom"/>
</dbReference>
<keyword evidence="4" id="KW-0808">Transferase</keyword>
<dbReference type="Gene3D" id="1.10.287.130">
    <property type="match status" value="1"/>
</dbReference>
<dbReference type="InterPro" id="IPR050351">
    <property type="entry name" value="BphY/WalK/GraS-like"/>
</dbReference>
<keyword evidence="3" id="KW-0597">Phosphoprotein</keyword>
<dbReference type="EC" id="2.7.13.3" evidence="2"/>
<protein>
    <recommendedName>
        <fullName evidence="2">histidine kinase</fullName>
        <ecNumber evidence="2">2.7.13.3</ecNumber>
    </recommendedName>
</protein>
<keyword evidence="7" id="KW-0067">ATP-binding</keyword>
<dbReference type="EMBL" id="JACWMW010000001">
    <property type="protein sequence ID" value="MBD1383898.1"/>
    <property type="molecule type" value="Genomic_DNA"/>
</dbReference>
<evidence type="ECO:0000256" key="1">
    <source>
        <dbReference type="ARBA" id="ARBA00000085"/>
    </source>
</evidence>
<dbReference type="PRINTS" id="PR00344">
    <property type="entry name" value="BCTRLSENSOR"/>
</dbReference>
<dbReference type="InterPro" id="IPR036097">
    <property type="entry name" value="HisK_dim/P_sf"/>
</dbReference>
<dbReference type="PANTHER" id="PTHR42878:SF7">
    <property type="entry name" value="SENSOR HISTIDINE KINASE GLRK"/>
    <property type="match status" value="1"/>
</dbReference>
<accession>A0ABR7WZX4</accession>
<evidence type="ECO:0000259" key="9">
    <source>
        <dbReference type="PROSITE" id="PS50109"/>
    </source>
</evidence>
<dbReference type="PANTHER" id="PTHR42878">
    <property type="entry name" value="TWO-COMPONENT HISTIDINE KINASE"/>
    <property type="match status" value="1"/>
</dbReference>
<dbReference type="Gene3D" id="3.30.565.10">
    <property type="entry name" value="Histidine kinase-like ATPase, C-terminal domain"/>
    <property type="match status" value="1"/>
</dbReference>
<evidence type="ECO:0000256" key="8">
    <source>
        <dbReference type="ARBA" id="ARBA00023012"/>
    </source>
</evidence>
<evidence type="ECO:0000256" key="7">
    <source>
        <dbReference type="ARBA" id="ARBA00022840"/>
    </source>
</evidence>
<dbReference type="CDD" id="cd00082">
    <property type="entry name" value="HisKA"/>
    <property type="match status" value="1"/>
</dbReference>
<dbReference type="PROSITE" id="PS50109">
    <property type="entry name" value="HIS_KIN"/>
    <property type="match status" value="1"/>
</dbReference>
<name>A0ABR7WZX4_9SPHI</name>
<dbReference type="SUPFAM" id="SSF47384">
    <property type="entry name" value="Homodimeric domain of signal transducing histidine kinase"/>
    <property type="match status" value="1"/>
</dbReference>